<reference evidence="4" key="1">
    <citation type="journal article" date="2015" name="Insect Mol. Biol.">
        <title>We can't all be supermodels: the value of comparative transcriptomics to the study of non-model insects.</title>
        <authorList>
            <person name="Oppenheim S.J."/>
            <person name="Baker R.H."/>
            <person name="Simon S."/>
            <person name="DeSalle R."/>
        </authorList>
    </citation>
    <scope>NUCLEOTIDE SEQUENCE</scope>
</reference>
<dbReference type="GO" id="GO:0005634">
    <property type="term" value="C:nucleus"/>
    <property type="evidence" value="ECO:0007669"/>
    <property type="project" value="InterPro"/>
</dbReference>
<dbReference type="Pfam" id="PF00956">
    <property type="entry name" value="NAP"/>
    <property type="match status" value="1"/>
</dbReference>
<dbReference type="PANTHER" id="PTHR11875">
    <property type="entry name" value="TESTIS-SPECIFIC Y-ENCODED PROTEIN"/>
    <property type="match status" value="1"/>
</dbReference>
<organism evidence="4">
    <name type="scientific">Teleopsis thaii</name>
    <dbReference type="NCBI Taxonomy" id="346187"/>
    <lineage>
        <taxon>Eukaryota</taxon>
        <taxon>Metazoa</taxon>
        <taxon>Ecdysozoa</taxon>
        <taxon>Arthropoda</taxon>
        <taxon>Hexapoda</taxon>
        <taxon>Insecta</taxon>
        <taxon>Pterygota</taxon>
        <taxon>Neoptera</taxon>
        <taxon>Endopterygota</taxon>
        <taxon>Diptera</taxon>
        <taxon>Brachycera</taxon>
        <taxon>Muscomorpha</taxon>
        <taxon>Diopsoidea</taxon>
        <taxon>Diopsidae</taxon>
        <taxon>Teleopsis</taxon>
    </lineage>
</organism>
<dbReference type="AlphaFoldDB" id="A0A0B4U7F9"/>
<dbReference type="SUPFAM" id="SSF143113">
    <property type="entry name" value="NAP-like"/>
    <property type="match status" value="1"/>
</dbReference>
<evidence type="ECO:0000313" key="4">
    <source>
        <dbReference type="EMBL" id="AJC52605.1"/>
    </source>
</evidence>
<dbReference type="EMBL" id="KM821209">
    <property type="protein sequence ID" value="AJC52605.1"/>
    <property type="molecule type" value="mRNA"/>
</dbReference>
<feature type="compositionally biased region" description="Basic and acidic residues" evidence="3">
    <location>
        <begin position="1"/>
        <end position="20"/>
    </location>
</feature>
<accession>A0A0B4U7F9</accession>
<name>A0A0B4U7F9_9DIOP</name>
<evidence type="ECO:0000256" key="3">
    <source>
        <dbReference type="SAM" id="MobiDB-lite"/>
    </source>
</evidence>
<feature type="region of interest" description="Disordered" evidence="3">
    <location>
        <begin position="1"/>
        <end position="31"/>
    </location>
</feature>
<dbReference type="InterPro" id="IPR037231">
    <property type="entry name" value="NAP-like_sf"/>
</dbReference>
<feature type="non-terminal residue" evidence="4">
    <location>
        <position position="342"/>
    </location>
</feature>
<dbReference type="InterPro" id="IPR002164">
    <property type="entry name" value="NAP_family"/>
</dbReference>
<dbReference type="GO" id="GO:0006334">
    <property type="term" value="P:nucleosome assembly"/>
    <property type="evidence" value="ECO:0007669"/>
    <property type="project" value="InterPro"/>
</dbReference>
<evidence type="ECO:0000256" key="2">
    <source>
        <dbReference type="RuleBase" id="RU003876"/>
    </source>
</evidence>
<protein>
    <submittedName>
        <fullName evidence="4">Nucleosome assembly protein 1 paralog 3</fullName>
    </submittedName>
</protein>
<dbReference type="Gene3D" id="3.30.1120.90">
    <property type="entry name" value="Nucleosome assembly protein"/>
    <property type="match status" value="1"/>
</dbReference>
<dbReference type="Gene3D" id="1.20.5.1500">
    <property type="match status" value="1"/>
</dbReference>
<feature type="region of interest" description="Disordered" evidence="3">
    <location>
        <begin position="319"/>
        <end position="342"/>
    </location>
</feature>
<comment type="similarity">
    <text evidence="1 2">Belongs to the nucleosome assembly protein (NAP) family.</text>
</comment>
<evidence type="ECO:0000256" key="1">
    <source>
        <dbReference type="ARBA" id="ARBA00009947"/>
    </source>
</evidence>
<sequence>MEVASGKKSEDKSADKKAETEGEGEGSDYFSASERRNFLHGMVKSLPTSLQNRLTVLKNMQIEHLELERQLYEDIFNVERKYHEKLTPLYNKRKDIISGALEPVAELPKWKDSEEKDAEMPLPNDCCNILKMYKNANEKTKGLPNFWLTIFKTSDRLSDFIYLVDEPLLSKLNDITIDYSELSYTIVFHFDENEYIHNSILTKQYFLKKSVDKEFPFTYDGPDVIKSIGCKIDWKEGKNLTLSKIKNITCETGPILVPTASFFHFFNPPQIAEGKMNEDVEIVMFKDFELGQFLRDELIPRAILFFTGDYFEDFEQFTDEESTNNGDECGGDESDGDDKKPA</sequence>
<proteinExistence type="evidence at transcript level"/>